<dbReference type="InterPro" id="IPR022689">
    <property type="entry name" value="Iron_dep_repressor"/>
</dbReference>
<dbReference type="SMART" id="SM00529">
    <property type="entry name" value="HTH_DTXR"/>
    <property type="match status" value="1"/>
</dbReference>
<evidence type="ECO:0000259" key="5">
    <source>
        <dbReference type="PROSITE" id="PS50944"/>
    </source>
</evidence>
<dbReference type="SUPFAM" id="SSF47979">
    <property type="entry name" value="Iron-dependent repressor protein, dimerization domain"/>
    <property type="match status" value="1"/>
</dbReference>
<evidence type="ECO:0000256" key="3">
    <source>
        <dbReference type="ARBA" id="ARBA00023125"/>
    </source>
</evidence>
<dbReference type="GO" id="GO:0046983">
    <property type="term" value="F:protein dimerization activity"/>
    <property type="evidence" value="ECO:0007669"/>
    <property type="project" value="InterPro"/>
</dbReference>
<dbReference type="InterPro" id="IPR036390">
    <property type="entry name" value="WH_DNA-bd_sf"/>
</dbReference>
<dbReference type="InterPro" id="IPR036421">
    <property type="entry name" value="Fe_dep_repressor_sf"/>
</dbReference>
<keyword evidence="3" id="KW-0238">DNA-binding</keyword>
<dbReference type="AlphaFoldDB" id="A0A7C4WF13"/>
<comment type="similarity">
    <text evidence="1">Belongs to the DtxR/MntR family.</text>
</comment>
<comment type="caution">
    <text evidence="7">The sequence shown here is derived from an EMBL/GenBank/DDBJ whole genome shotgun (WGS) entry which is preliminary data.</text>
</comment>
<keyword evidence="4" id="KW-0804">Transcription</keyword>
<gene>
    <name evidence="7" type="ORF">ENT89_05935</name>
    <name evidence="6" type="ORF">ENX77_00760</name>
</gene>
<evidence type="ECO:0000313" key="6">
    <source>
        <dbReference type="EMBL" id="HGE65658.1"/>
    </source>
</evidence>
<evidence type="ECO:0000256" key="4">
    <source>
        <dbReference type="ARBA" id="ARBA00023163"/>
    </source>
</evidence>
<dbReference type="GO" id="GO:0046914">
    <property type="term" value="F:transition metal ion binding"/>
    <property type="evidence" value="ECO:0007669"/>
    <property type="project" value="InterPro"/>
</dbReference>
<evidence type="ECO:0000313" key="7">
    <source>
        <dbReference type="EMBL" id="HGU59681.1"/>
    </source>
</evidence>
<dbReference type="PANTHER" id="PTHR33238">
    <property type="entry name" value="IRON (METAL) DEPENDENT REPRESSOR, DTXR FAMILY"/>
    <property type="match status" value="1"/>
</dbReference>
<dbReference type="Pfam" id="PF01325">
    <property type="entry name" value="Fe_dep_repress"/>
    <property type="match status" value="1"/>
</dbReference>
<dbReference type="InterPro" id="IPR036388">
    <property type="entry name" value="WH-like_DNA-bd_sf"/>
</dbReference>
<dbReference type="GO" id="GO:0003677">
    <property type="term" value="F:DNA binding"/>
    <property type="evidence" value="ECO:0007669"/>
    <property type="project" value="UniProtKB-KW"/>
</dbReference>
<dbReference type="PROSITE" id="PS50944">
    <property type="entry name" value="HTH_DTXR"/>
    <property type="match status" value="1"/>
</dbReference>
<evidence type="ECO:0000256" key="2">
    <source>
        <dbReference type="ARBA" id="ARBA00023015"/>
    </source>
</evidence>
<keyword evidence="2" id="KW-0805">Transcription regulation</keyword>
<dbReference type="InterPro" id="IPR001367">
    <property type="entry name" value="Fe_dep_repressor"/>
</dbReference>
<feature type="domain" description="HTH dtxR-type" evidence="5">
    <location>
        <begin position="1"/>
        <end position="61"/>
    </location>
</feature>
<name>A0A7C4WF13_9EURY</name>
<dbReference type="EMBL" id="DTPI01000006">
    <property type="protein sequence ID" value="HGE65658.1"/>
    <property type="molecule type" value="Genomic_DNA"/>
</dbReference>
<reference evidence="7" key="1">
    <citation type="journal article" date="2020" name="mSystems">
        <title>Genome- and Community-Level Interaction Insights into Carbon Utilization and Element Cycling Functions of Hydrothermarchaeota in Hydrothermal Sediment.</title>
        <authorList>
            <person name="Zhou Z."/>
            <person name="Liu Y."/>
            <person name="Xu W."/>
            <person name="Pan J."/>
            <person name="Luo Z.H."/>
            <person name="Li M."/>
        </authorList>
    </citation>
    <scope>NUCLEOTIDE SEQUENCE [LARGE SCALE GENOMIC DNA]</scope>
    <source>
        <strain evidence="7">SpSt-62</strain>
        <strain evidence="6">SpSt-97</strain>
    </source>
</reference>
<accession>A0A7C4WF13</accession>
<protein>
    <submittedName>
        <fullName evidence="7">Metal-dependent transcriptional regulator</fullName>
    </submittedName>
</protein>
<dbReference type="Gene3D" id="1.10.10.10">
    <property type="entry name" value="Winged helix-like DNA-binding domain superfamily/Winged helix DNA-binding domain"/>
    <property type="match status" value="1"/>
</dbReference>
<dbReference type="SUPFAM" id="SSF46785">
    <property type="entry name" value="Winged helix' DNA-binding domain"/>
    <property type="match status" value="1"/>
</dbReference>
<dbReference type="EMBL" id="DTAK01000043">
    <property type="protein sequence ID" value="HGU59681.1"/>
    <property type="molecule type" value="Genomic_DNA"/>
</dbReference>
<dbReference type="Gene3D" id="1.10.60.10">
    <property type="entry name" value="Iron dependent repressor, metal binding and dimerisation domain"/>
    <property type="match status" value="1"/>
</dbReference>
<organism evidence="7">
    <name type="scientific">Geoglobus ahangari</name>
    <dbReference type="NCBI Taxonomy" id="113653"/>
    <lineage>
        <taxon>Archaea</taxon>
        <taxon>Methanobacteriati</taxon>
        <taxon>Methanobacteriota</taxon>
        <taxon>Archaeoglobi</taxon>
        <taxon>Archaeoglobales</taxon>
        <taxon>Archaeoglobaceae</taxon>
        <taxon>Geoglobus</taxon>
    </lineage>
</organism>
<proteinExistence type="inferred from homology"/>
<dbReference type="GO" id="GO:0003700">
    <property type="term" value="F:DNA-binding transcription factor activity"/>
    <property type="evidence" value="ECO:0007669"/>
    <property type="project" value="InterPro"/>
</dbReference>
<dbReference type="InterPro" id="IPR050536">
    <property type="entry name" value="DtxR_MntR_Metal-Reg"/>
</dbReference>
<sequence length="191" mass="22108">MERVEEYLETILDIQKEGKVAKTKEIADRLNIKPSSVTEMLNKLSEMGYIEYQPYKGATLTKKGYIVAARIKRNYQIFTKFFKEFLEIEDEEKVHELSCTLEHIVDNEVIEKICILISGKCDVCESCDKEFITFDIAEDGKYKVVVAPHQFGKIGISPNREIKVREGKIIVESNVLEIDEKLKRFILLKPL</sequence>
<dbReference type="Pfam" id="PF02742">
    <property type="entry name" value="Fe_dep_repr_C"/>
    <property type="match status" value="1"/>
</dbReference>
<evidence type="ECO:0000256" key="1">
    <source>
        <dbReference type="ARBA" id="ARBA00007871"/>
    </source>
</evidence>
<dbReference type="InterPro" id="IPR022687">
    <property type="entry name" value="HTH_DTXR"/>
</dbReference>
<dbReference type="PANTHER" id="PTHR33238:SF7">
    <property type="entry name" value="IRON-DEPENDENT TRANSCRIPTIONAL REGULATOR"/>
    <property type="match status" value="1"/>
</dbReference>